<dbReference type="Gene3D" id="2.60.120.10">
    <property type="entry name" value="Jelly Rolls"/>
    <property type="match status" value="1"/>
</dbReference>
<dbReference type="InterPro" id="IPR018060">
    <property type="entry name" value="HTH_AraC"/>
</dbReference>
<keyword evidence="3" id="KW-0804">Transcription</keyword>
<dbReference type="AlphaFoldDB" id="A0A9J6QXM5"/>
<dbReference type="SMART" id="SM00342">
    <property type="entry name" value="HTH_ARAC"/>
    <property type="match status" value="1"/>
</dbReference>
<dbReference type="PANTHER" id="PTHR43280">
    <property type="entry name" value="ARAC-FAMILY TRANSCRIPTIONAL REGULATOR"/>
    <property type="match status" value="1"/>
</dbReference>
<dbReference type="GO" id="GO:0043565">
    <property type="term" value="F:sequence-specific DNA binding"/>
    <property type="evidence" value="ECO:0007669"/>
    <property type="project" value="InterPro"/>
</dbReference>
<dbReference type="PROSITE" id="PS01124">
    <property type="entry name" value="HTH_ARAC_FAMILY_2"/>
    <property type="match status" value="1"/>
</dbReference>
<reference evidence="5" key="1">
    <citation type="submission" date="2022-09" db="EMBL/GenBank/DDBJ databases">
        <title>Culturomic study of gut microbiota in children with autism spectrum disorder.</title>
        <authorList>
            <person name="Efimov B.A."/>
            <person name="Chaplin A.V."/>
            <person name="Sokolova S.R."/>
            <person name="Pikina A.P."/>
            <person name="Korzhanova M."/>
            <person name="Belova V."/>
            <person name="Korostin D."/>
        </authorList>
    </citation>
    <scope>NUCLEOTIDE SEQUENCE</scope>
    <source>
        <strain evidence="5">ASD5510</strain>
    </source>
</reference>
<dbReference type="CDD" id="cd02208">
    <property type="entry name" value="cupin_RmlC-like"/>
    <property type="match status" value="1"/>
</dbReference>
<protein>
    <submittedName>
        <fullName evidence="5">Helix-turn-helix domain-containing protein</fullName>
    </submittedName>
</protein>
<keyword evidence="1" id="KW-0805">Transcription regulation</keyword>
<dbReference type="PANTHER" id="PTHR43280:SF28">
    <property type="entry name" value="HTH-TYPE TRANSCRIPTIONAL ACTIVATOR RHAS"/>
    <property type="match status" value="1"/>
</dbReference>
<dbReference type="InterPro" id="IPR018062">
    <property type="entry name" value="HTH_AraC-typ_CS"/>
</dbReference>
<evidence type="ECO:0000256" key="2">
    <source>
        <dbReference type="ARBA" id="ARBA00023125"/>
    </source>
</evidence>
<dbReference type="Gene3D" id="1.10.10.60">
    <property type="entry name" value="Homeodomain-like"/>
    <property type="match status" value="2"/>
</dbReference>
<evidence type="ECO:0000259" key="4">
    <source>
        <dbReference type="PROSITE" id="PS01124"/>
    </source>
</evidence>
<dbReference type="RefSeq" id="WP_253020260.1">
    <property type="nucleotide sequence ID" value="NZ_JAJAGH010000012.1"/>
</dbReference>
<evidence type="ECO:0000256" key="1">
    <source>
        <dbReference type="ARBA" id="ARBA00023015"/>
    </source>
</evidence>
<sequence length="338" mass="39371">MNIVENAVPKYIAKTPLGISIYTAADEPTHYHKDTLELIYCLKGSASVLSSYETIPLATGQILCINCNEVHGIDGQGDNLIVSFYLDFSHPFFQGQNLGNFMFKLTPDLSGPHQKTHLKELHDLILSALYIFTGDYEPQTKTFQAIADQMTQILIQYFSVYCIADYDVDIAWSKERFDRMLLYLNTHYREKLTLKSMSSIEHLNPNYLSVYFNKIFDDTFNNYLALLRVFHSEIDLLATSDTISTISYNCGFSDPKFYYKTFKQWYGTTPANHRKWHKKHNEKSRANRFYHVNEIRHIIQQYILYYFSKAQLAAHQIPMPSINLSGMSHKTYAEWRSY</sequence>
<dbReference type="InterPro" id="IPR014710">
    <property type="entry name" value="RmlC-like_jellyroll"/>
</dbReference>
<dbReference type="Proteomes" id="UP001065549">
    <property type="component" value="Unassembled WGS sequence"/>
</dbReference>
<comment type="caution">
    <text evidence="5">The sequence shown here is derived from an EMBL/GenBank/DDBJ whole genome shotgun (WGS) entry which is preliminary data.</text>
</comment>
<dbReference type="SUPFAM" id="SSF51182">
    <property type="entry name" value="RmlC-like cupins"/>
    <property type="match status" value="1"/>
</dbReference>
<dbReference type="Pfam" id="PF12833">
    <property type="entry name" value="HTH_18"/>
    <property type="match status" value="1"/>
</dbReference>
<evidence type="ECO:0000256" key="3">
    <source>
        <dbReference type="ARBA" id="ARBA00023163"/>
    </source>
</evidence>
<dbReference type="EMBL" id="JAOSHN010000008">
    <property type="protein sequence ID" value="MCU7380237.1"/>
    <property type="molecule type" value="Genomic_DNA"/>
</dbReference>
<evidence type="ECO:0000313" key="6">
    <source>
        <dbReference type="Proteomes" id="UP001065549"/>
    </source>
</evidence>
<gene>
    <name evidence="5" type="ORF">OBO34_18050</name>
</gene>
<dbReference type="PROSITE" id="PS00041">
    <property type="entry name" value="HTH_ARAC_FAMILY_1"/>
    <property type="match status" value="1"/>
</dbReference>
<keyword evidence="6" id="KW-1185">Reference proteome</keyword>
<proteinExistence type="predicted"/>
<dbReference type="SUPFAM" id="SSF46689">
    <property type="entry name" value="Homeodomain-like"/>
    <property type="match status" value="1"/>
</dbReference>
<evidence type="ECO:0000313" key="5">
    <source>
        <dbReference type="EMBL" id="MCU7380237.1"/>
    </source>
</evidence>
<organism evidence="5 6">
    <name type="scientific">Hominibacterium faecale</name>
    <dbReference type="NCBI Taxonomy" id="2839743"/>
    <lineage>
        <taxon>Bacteria</taxon>
        <taxon>Bacillati</taxon>
        <taxon>Bacillota</taxon>
        <taxon>Clostridia</taxon>
        <taxon>Peptostreptococcales</taxon>
        <taxon>Anaerovoracaceae</taxon>
        <taxon>Hominibacterium</taxon>
    </lineage>
</organism>
<name>A0A9J6QXM5_9FIRM</name>
<feature type="domain" description="HTH araC/xylS-type" evidence="4">
    <location>
        <begin position="178"/>
        <end position="276"/>
    </location>
</feature>
<keyword evidence="2" id="KW-0238">DNA-binding</keyword>
<dbReference type="GO" id="GO:0003700">
    <property type="term" value="F:DNA-binding transcription factor activity"/>
    <property type="evidence" value="ECO:0007669"/>
    <property type="project" value="InterPro"/>
</dbReference>
<dbReference type="InterPro" id="IPR011051">
    <property type="entry name" value="RmlC_Cupin_sf"/>
</dbReference>
<accession>A0A9J6QXM5</accession>
<dbReference type="InterPro" id="IPR009057">
    <property type="entry name" value="Homeodomain-like_sf"/>
</dbReference>